<dbReference type="Proteomes" id="UP000265520">
    <property type="component" value="Unassembled WGS sequence"/>
</dbReference>
<proteinExistence type="predicted"/>
<dbReference type="EMBL" id="LXQA010373734">
    <property type="protein sequence ID" value="MCI47541.1"/>
    <property type="molecule type" value="Genomic_DNA"/>
</dbReference>
<organism evidence="1 2">
    <name type="scientific">Trifolium medium</name>
    <dbReference type="NCBI Taxonomy" id="97028"/>
    <lineage>
        <taxon>Eukaryota</taxon>
        <taxon>Viridiplantae</taxon>
        <taxon>Streptophyta</taxon>
        <taxon>Embryophyta</taxon>
        <taxon>Tracheophyta</taxon>
        <taxon>Spermatophyta</taxon>
        <taxon>Magnoliopsida</taxon>
        <taxon>eudicotyledons</taxon>
        <taxon>Gunneridae</taxon>
        <taxon>Pentapetalae</taxon>
        <taxon>rosids</taxon>
        <taxon>fabids</taxon>
        <taxon>Fabales</taxon>
        <taxon>Fabaceae</taxon>
        <taxon>Papilionoideae</taxon>
        <taxon>50 kb inversion clade</taxon>
        <taxon>NPAAA clade</taxon>
        <taxon>Hologalegina</taxon>
        <taxon>IRL clade</taxon>
        <taxon>Trifolieae</taxon>
        <taxon>Trifolium</taxon>
    </lineage>
</organism>
<name>A0A392SF60_9FABA</name>
<feature type="non-terminal residue" evidence="1">
    <location>
        <position position="36"/>
    </location>
</feature>
<keyword evidence="2" id="KW-1185">Reference proteome</keyword>
<protein>
    <submittedName>
        <fullName evidence="1">Uncharacterized protein</fullName>
    </submittedName>
</protein>
<comment type="caution">
    <text evidence="1">The sequence shown here is derived from an EMBL/GenBank/DDBJ whole genome shotgun (WGS) entry which is preliminary data.</text>
</comment>
<accession>A0A392SF60</accession>
<dbReference type="AlphaFoldDB" id="A0A392SF60"/>
<evidence type="ECO:0000313" key="2">
    <source>
        <dbReference type="Proteomes" id="UP000265520"/>
    </source>
</evidence>
<evidence type="ECO:0000313" key="1">
    <source>
        <dbReference type="EMBL" id="MCI47541.1"/>
    </source>
</evidence>
<reference evidence="1 2" key="1">
    <citation type="journal article" date="2018" name="Front. Plant Sci.">
        <title>Red Clover (Trifolium pratense) and Zigzag Clover (T. medium) - A Picture of Genomic Similarities and Differences.</title>
        <authorList>
            <person name="Dluhosova J."/>
            <person name="Istvanek J."/>
            <person name="Nedelnik J."/>
            <person name="Repkova J."/>
        </authorList>
    </citation>
    <scope>NUCLEOTIDE SEQUENCE [LARGE SCALE GENOMIC DNA]</scope>
    <source>
        <strain evidence="2">cv. 10/8</strain>
        <tissue evidence="1">Leaf</tissue>
    </source>
</reference>
<sequence>MGLWEILSDVRFNGKREISSRIVLMLPPKPGRLREM</sequence>